<protein>
    <recommendedName>
        <fullName evidence="2">PCI domain-containing protein</fullName>
    </recommendedName>
</protein>
<dbReference type="AlphaFoldDB" id="R7QHG9"/>
<dbReference type="STRING" id="2769.R7QHG9"/>
<sequence length="462" mass="53213">MPLQELLVLAVHILCSVQLLQCVKLRDITRSHLSSHLVTQLYPRSPSVLSWRISSTFPCTIMSDPLSLYNQHIESAIRREDGTQLRELLRIRSLEAAHATEIYIVEGGSVPSPMPDAWEVIPDIVQKRFAAGGALTANDWVSCSEHLSECLTAFINVVQSESAWVLPALHALCTDLRVVAGEADKQLFKERMKKRMLEKSERILKRAFMTTNNDRRTMEEGSKRAGTLAIINQLLKVYFSLNNLRLCANLTRTVNAPNFPPFENYSISDRVTYKFFSGRLHLYDDRVREATVDLTYAFSHMHQDQFENLRHVLLYLIPAQILTGLLPSEKMLRKYNMHWYMKISEAIRTGNLRLFDDAVEQYEEFFITRALWLAVEKMRPLVYRSLIRRVGNSISDATEIQNKIPLDKIRIALLMCQKEMDLDEIECVVANLIYCNYIKGYISHKVGYLVLSKKDPFPQLQV</sequence>
<feature type="chain" id="PRO_5004442746" description="PCI domain-containing protein" evidence="1">
    <location>
        <begin position="23"/>
        <end position="462"/>
    </location>
</feature>
<evidence type="ECO:0000313" key="4">
    <source>
        <dbReference type="Proteomes" id="UP000012073"/>
    </source>
</evidence>
<dbReference type="RefSeq" id="XP_005716694.1">
    <property type="nucleotide sequence ID" value="XM_005716637.1"/>
</dbReference>
<evidence type="ECO:0000313" key="3">
    <source>
        <dbReference type="EMBL" id="CDF36875.1"/>
    </source>
</evidence>
<dbReference type="Gramene" id="CDF36875">
    <property type="protein sequence ID" value="CDF36875"/>
    <property type="gene ID" value="CHC_T00005533001"/>
</dbReference>
<organism evidence="3 4">
    <name type="scientific">Chondrus crispus</name>
    <name type="common">Carrageen Irish moss</name>
    <name type="synonym">Polymorpha crispa</name>
    <dbReference type="NCBI Taxonomy" id="2769"/>
    <lineage>
        <taxon>Eukaryota</taxon>
        <taxon>Rhodophyta</taxon>
        <taxon>Florideophyceae</taxon>
        <taxon>Rhodymeniophycidae</taxon>
        <taxon>Gigartinales</taxon>
        <taxon>Gigartinaceae</taxon>
        <taxon>Chondrus</taxon>
    </lineage>
</organism>
<dbReference type="GO" id="GO:0000973">
    <property type="term" value="P:post-transcriptional tethering of RNA polymerase II gene DNA at nuclear periphery"/>
    <property type="evidence" value="ECO:0007669"/>
    <property type="project" value="TreeGrafter"/>
</dbReference>
<evidence type="ECO:0000256" key="1">
    <source>
        <dbReference type="SAM" id="SignalP"/>
    </source>
</evidence>
<evidence type="ECO:0000259" key="2">
    <source>
        <dbReference type="PROSITE" id="PS50250"/>
    </source>
</evidence>
<name>R7QHG9_CHOCR</name>
<dbReference type="SMART" id="SM00753">
    <property type="entry name" value="PAM"/>
    <property type="match status" value="1"/>
</dbReference>
<dbReference type="PROSITE" id="PS50250">
    <property type="entry name" value="PCI"/>
    <property type="match status" value="1"/>
</dbReference>
<keyword evidence="4" id="KW-1185">Reference proteome</keyword>
<proteinExistence type="predicted"/>
<dbReference type="GO" id="GO:0003723">
    <property type="term" value="F:RNA binding"/>
    <property type="evidence" value="ECO:0007669"/>
    <property type="project" value="InterPro"/>
</dbReference>
<dbReference type="OrthoDB" id="10252687at2759"/>
<dbReference type="PANTHER" id="PTHR12732">
    <property type="entry name" value="UNCHARACTERIZED PROTEASOME COMPONENT REGION PCI-CONTAINING"/>
    <property type="match status" value="1"/>
</dbReference>
<dbReference type="Gene3D" id="1.10.10.10">
    <property type="entry name" value="Winged helix-like DNA-binding domain superfamily/Winged helix DNA-binding domain"/>
    <property type="match status" value="1"/>
</dbReference>
<dbReference type="GO" id="GO:0003690">
    <property type="term" value="F:double-stranded DNA binding"/>
    <property type="evidence" value="ECO:0007669"/>
    <property type="project" value="InterPro"/>
</dbReference>
<reference evidence="4" key="1">
    <citation type="journal article" date="2013" name="Proc. Natl. Acad. Sci. U.S.A.">
        <title>Genome structure and metabolic features in the red seaweed Chondrus crispus shed light on evolution of the Archaeplastida.</title>
        <authorList>
            <person name="Collen J."/>
            <person name="Porcel B."/>
            <person name="Carre W."/>
            <person name="Ball S.G."/>
            <person name="Chaparro C."/>
            <person name="Tonon T."/>
            <person name="Barbeyron T."/>
            <person name="Michel G."/>
            <person name="Noel B."/>
            <person name="Valentin K."/>
            <person name="Elias M."/>
            <person name="Artiguenave F."/>
            <person name="Arun A."/>
            <person name="Aury J.M."/>
            <person name="Barbosa-Neto J.F."/>
            <person name="Bothwell J.H."/>
            <person name="Bouget F.Y."/>
            <person name="Brillet L."/>
            <person name="Cabello-Hurtado F."/>
            <person name="Capella-Gutierrez S."/>
            <person name="Charrier B."/>
            <person name="Cladiere L."/>
            <person name="Cock J.M."/>
            <person name="Coelho S.M."/>
            <person name="Colleoni C."/>
            <person name="Czjzek M."/>
            <person name="Da Silva C."/>
            <person name="Delage L."/>
            <person name="Denoeud F."/>
            <person name="Deschamps P."/>
            <person name="Dittami S.M."/>
            <person name="Gabaldon T."/>
            <person name="Gachon C.M."/>
            <person name="Groisillier A."/>
            <person name="Herve C."/>
            <person name="Jabbari K."/>
            <person name="Katinka M."/>
            <person name="Kloareg B."/>
            <person name="Kowalczyk N."/>
            <person name="Labadie K."/>
            <person name="Leblanc C."/>
            <person name="Lopez P.J."/>
            <person name="McLachlan D.H."/>
            <person name="Meslet-Cladiere L."/>
            <person name="Moustafa A."/>
            <person name="Nehr Z."/>
            <person name="Nyvall Collen P."/>
            <person name="Panaud O."/>
            <person name="Partensky F."/>
            <person name="Poulain J."/>
            <person name="Rensing S.A."/>
            <person name="Rousvoal S."/>
            <person name="Samson G."/>
            <person name="Symeonidi A."/>
            <person name="Weissenbach J."/>
            <person name="Zambounis A."/>
            <person name="Wincker P."/>
            <person name="Boyen C."/>
        </authorList>
    </citation>
    <scope>NUCLEOTIDE SEQUENCE [LARGE SCALE GENOMIC DNA]</scope>
    <source>
        <strain evidence="4">cv. Stackhouse</strain>
    </source>
</reference>
<dbReference type="Pfam" id="PF01399">
    <property type="entry name" value="PCI"/>
    <property type="match status" value="1"/>
</dbReference>
<dbReference type="GO" id="GO:0006368">
    <property type="term" value="P:transcription elongation by RNA polymerase II"/>
    <property type="evidence" value="ECO:0007669"/>
    <property type="project" value="TreeGrafter"/>
</dbReference>
<keyword evidence="1" id="KW-0732">Signal</keyword>
<dbReference type="PhylomeDB" id="R7QHG9"/>
<dbReference type="GO" id="GO:0016973">
    <property type="term" value="P:poly(A)+ mRNA export from nucleus"/>
    <property type="evidence" value="ECO:0007669"/>
    <property type="project" value="TreeGrafter"/>
</dbReference>
<dbReference type="OMA" id="INRMFTL"/>
<dbReference type="GO" id="GO:0070390">
    <property type="term" value="C:transcription export complex 2"/>
    <property type="evidence" value="ECO:0007669"/>
    <property type="project" value="TreeGrafter"/>
</dbReference>
<dbReference type="Proteomes" id="UP000012073">
    <property type="component" value="Unassembled WGS sequence"/>
</dbReference>
<gene>
    <name evidence="3" type="ORF">CHC_T00005533001</name>
</gene>
<dbReference type="GeneID" id="17324404"/>
<dbReference type="InterPro" id="IPR045114">
    <property type="entry name" value="Csn12-like"/>
</dbReference>
<feature type="domain" description="PCI" evidence="2">
    <location>
        <begin position="261"/>
        <end position="456"/>
    </location>
</feature>
<accession>R7QHG9</accession>
<dbReference type="PANTHER" id="PTHR12732:SF0">
    <property type="entry name" value="PCI DOMAIN-CONTAINING PROTEIN 2"/>
    <property type="match status" value="1"/>
</dbReference>
<dbReference type="InterPro" id="IPR000717">
    <property type="entry name" value="PCI_dom"/>
</dbReference>
<dbReference type="KEGG" id="ccp:CHC_T00005533001"/>
<feature type="signal peptide" evidence="1">
    <location>
        <begin position="1"/>
        <end position="22"/>
    </location>
</feature>
<dbReference type="EMBL" id="HG001807">
    <property type="protein sequence ID" value="CDF36875.1"/>
    <property type="molecule type" value="Genomic_DNA"/>
</dbReference>
<dbReference type="InterPro" id="IPR036388">
    <property type="entry name" value="WH-like_DNA-bd_sf"/>
</dbReference>